<gene>
    <name evidence="4" type="ORF">BCR35DRAFT_299463</name>
</gene>
<dbReference type="EMBL" id="MCGR01000003">
    <property type="protein sequence ID" value="ORY90858.1"/>
    <property type="molecule type" value="Genomic_DNA"/>
</dbReference>
<feature type="compositionally biased region" description="Basic and acidic residues" evidence="3">
    <location>
        <begin position="46"/>
        <end position="56"/>
    </location>
</feature>
<reference evidence="4 5" key="1">
    <citation type="submission" date="2016-07" db="EMBL/GenBank/DDBJ databases">
        <title>Pervasive Adenine N6-methylation of Active Genes in Fungi.</title>
        <authorList>
            <consortium name="DOE Joint Genome Institute"/>
            <person name="Mondo S.J."/>
            <person name="Dannebaum R.O."/>
            <person name="Kuo R.C."/>
            <person name="Labutti K."/>
            <person name="Haridas S."/>
            <person name="Kuo A."/>
            <person name="Salamov A."/>
            <person name="Ahrendt S.R."/>
            <person name="Lipzen A."/>
            <person name="Sullivan W."/>
            <person name="Andreopoulos W.B."/>
            <person name="Clum A."/>
            <person name="Lindquist E."/>
            <person name="Daum C."/>
            <person name="Ramamoorthy G.K."/>
            <person name="Gryganskyi A."/>
            <person name="Culley D."/>
            <person name="Magnuson J.K."/>
            <person name="James T.Y."/>
            <person name="O'Malley M.A."/>
            <person name="Stajich J.E."/>
            <person name="Spatafora J.W."/>
            <person name="Visel A."/>
            <person name="Grigoriev I.V."/>
        </authorList>
    </citation>
    <scope>NUCLEOTIDE SEQUENCE [LARGE SCALE GENOMIC DNA]</scope>
    <source>
        <strain evidence="4 5">62-1032</strain>
    </source>
</reference>
<feature type="region of interest" description="Disordered" evidence="3">
    <location>
        <begin position="18"/>
        <end position="124"/>
    </location>
</feature>
<evidence type="ECO:0000256" key="1">
    <source>
        <dbReference type="ARBA" id="ARBA00005701"/>
    </source>
</evidence>
<name>A0A1Y2G1U5_9BASI</name>
<dbReference type="Pfam" id="PF07896">
    <property type="entry name" value="DUF1674"/>
    <property type="match status" value="1"/>
</dbReference>
<dbReference type="GO" id="GO:0034553">
    <property type="term" value="P:mitochondrial respiratory chain complex II assembly"/>
    <property type="evidence" value="ECO:0007669"/>
    <property type="project" value="TreeGrafter"/>
</dbReference>
<proteinExistence type="inferred from homology"/>
<keyword evidence="5" id="KW-1185">Reference proteome</keyword>
<organism evidence="4 5">
    <name type="scientific">Leucosporidium creatinivorum</name>
    <dbReference type="NCBI Taxonomy" id="106004"/>
    <lineage>
        <taxon>Eukaryota</taxon>
        <taxon>Fungi</taxon>
        <taxon>Dikarya</taxon>
        <taxon>Basidiomycota</taxon>
        <taxon>Pucciniomycotina</taxon>
        <taxon>Microbotryomycetes</taxon>
        <taxon>Leucosporidiales</taxon>
        <taxon>Leucosporidium</taxon>
    </lineage>
</organism>
<dbReference type="InterPro" id="IPR012875">
    <property type="entry name" value="SDHF4"/>
</dbReference>
<dbReference type="OrthoDB" id="201362at2759"/>
<comment type="similarity">
    <text evidence="1">Belongs to the SDHAF4 family.</text>
</comment>
<sequence>MTSLRMLSLRQLHTACRRTPATLRLSSSAPPKNDFSRPGPPPLSRAEQREFEELQRRVNAPASAPAPGTKLQQPEEEVMHPDYRRTPAPTFEGETNPSTGEVGGPKREPLVHGDWSYGGKCTDF</sequence>
<dbReference type="PANTHER" id="PTHR28524:SF3">
    <property type="entry name" value="SUCCINATE DEHYDROGENASE ASSEMBLY FACTOR 4, MITOCHONDRIAL"/>
    <property type="match status" value="1"/>
</dbReference>
<protein>
    <recommendedName>
        <fullName evidence="2">Succinate dehydrogenase assembly factor 4, mitochondrial</fullName>
    </recommendedName>
</protein>
<comment type="caution">
    <text evidence="4">The sequence shown here is derived from an EMBL/GenBank/DDBJ whole genome shotgun (WGS) entry which is preliminary data.</text>
</comment>
<dbReference type="InParanoid" id="A0A1Y2G1U5"/>
<dbReference type="AlphaFoldDB" id="A0A1Y2G1U5"/>
<dbReference type="FunCoup" id="A0A1Y2G1U5">
    <property type="interactions" value="148"/>
</dbReference>
<evidence type="ECO:0000313" key="5">
    <source>
        <dbReference type="Proteomes" id="UP000193467"/>
    </source>
</evidence>
<dbReference type="PANTHER" id="PTHR28524">
    <property type="entry name" value="SUCCINATE DEHYDROGENASE ASSEMBLY FACTOR 4, MITOCHONDRIAL"/>
    <property type="match status" value="1"/>
</dbReference>
<evidence type="ECO:0000313" key="4">
    <source>
        <dbReference type="EMBL" id="ORY90858.1"/>
    </source>
</evidence>
<evidence type="ECO:0000256" key="3">
    <source>
        <dbReference type="SAM" id="MobiDB-lite"/>
    </source>
</evidence>
<dbReference type="Proteomes" id="UP000193467">
    <property type="component" value="Unassembled WGS sequence"/>
</dbReference>
<evidence type="ECO:0000256" key="2">
    <source>
        <dbReference type="ARBA" id="ARBA00022170"/>
    </source>
</evidence>
<accession>A0A1Y2G1U5</accession>
<dbReference type="GO" id="GO:0005739">
    <property type="term" value="C:mitochondrion"/>
    <property type="evidence" value="ECO:0007669"/>
    <property type="project" value="TreeGrafter"/>
</dbReference>